<dbReference type="InterPro" id="IPR036291">
    <property type="entry name" value="NAD(P)-bd_dom_sf"/>
</dbReference>
<feature type="domain" description="Ketosynthase family 3 (KS3)" evidence="9">
    <location>
        <begin position="523"/>
        <end position="1067"/>
    </location>
</feature>
<dbReference type="InterPro" id="IPR020841">
    <property type="entry name" value="PKS_Beta-ketoAc_synthase_dom"/>
</dbReference>
<name>A0A9W8LZH6_9FUNG</name>
<feature type="non-terminal residue" evidence="10">
    <location>
        <position position="1"/>
    </location>
</feature>
<evidence type="ECO:0000256" key="6">
    <source>
        <dbReference type="ARBA" id="ARBA00022857"/>
    </source>
</evidence>
<dbReference type="GO" id="GO:0016491">
    <property type="term" value="F:oxidoreductase activity"/>
    <property type="evidence" value="ECO:0007669"/>
    <property type="project" value="UniProtKB-KW"/>
</dbReference>
<dbReference type="InterPro" id="IPR047224">
    <property type="entry name" value="FAS_alpha_su_C"/>
</dbReference>
<keyword evidence="6" id="KW-0521">NADP</keyword>
<dbReference type="EMBL" id="JANBUW010000272">
    <property type="protein sequence ID" value="KAJ2847722.1"/>
    <property type="molecule type" value="Genomic_DNA"/>
</dbReference>
<evidence type="ECO:0000256" key="1">
    <source>
        <dbReference type="ARBA" id="ARBA00008467"/>
    </source>
</evidence>
<dbReference type="OrthoDB" id="4251012at2759"/>
<dbReference type="Pfam" id="PF02801">
    <property type="entry name" value="Ketoacyl-synt_C"/>
    <property type="match status" value="1"/>
</dbReference>
<keyword evidence="4" id="KW-0597">Phosphoprotein</keyword>
<accession>A0A9W8LZH6</accession>
<evidence type="ECO:0000313" key="11">
    <source>
        <dbReference type="Proteomes" id="UP001139887"/>
    </source>
</evidence>
<evidence type="ECO:0000313" key="10">
    <source>
        <dbReference type="EMBL" id="KAJ2847722.1"/>
    </source>
</evidence>
<dbReference type="InterPro" id="IPR016039">
    <property type="entry name" value="Thiolase-like"/>
</dbReference>
<dbReference type="Gene3D" id="3.40.50.720">
    <property type="entry name" value="NAD(P)-binding Rossmann-like Domain"/>
    <property type="match status" value="1"/>
</dbReference>
<dbReference type="InterPro" id="IPR000794">
    <property type="entry name" value="Beta-ketoacyl_synthase"/>
</dbReference>
<evidence type="ECO:0000256" key="2">
    <source>
        <dbReference type="ARBA" id="ARBA00013191"/>
    </source>
</evidence>
<evidence type="ECO:0000256" key="7">
    <source>
        <dbReference type="ARBA" id="ARBA00023002"/>
    </source>
</evidence>
<dbReference type="InterPro" id="IPR014030">
    <property type="entry name" value="Ketoacyl_synth_N"/>
</dbReference>
<organism evidence="10 11">
    <name type="scientific">Coemansia brasiliensis</name>
    <dbReference type="NCBI Taxonomy" id="2650707"/>
    <lineage>
        <taxon>Eukaryota</taxon>
        <taxon>Fungi</taxon>
        <taxon>Fungi incertae sedis</taxon>
        <taxon>Zoopagomycota</taxon>
        <taxon>Kickxellomycotina</taxon>
        <taxon>Kickxellomycetes</taxon>
        <taxon>Kickxellales</taxon>
        <taxon>Kickxellaceae</taxon>
        <taxon>Coemansia</taxon>
    </lineage>
</organism>
<dbReference type="Proteomes" id="UP001139887">
    <property type="component" value="Unassembled WGS sequence"/>
</dbReference>
<dbReference type="SUPFAM" id="SSF51735">
    <property type="entry name" value="NAD(P)-binding Rossmann-fold domains"/>
    <property type="match status" value="1"/>
</dbReference>
<dbReference type="GO" id="GO:0004315">
    <property type="term" value="F:3-oxoacyl-[acyl-carrier-protein] synthase activity"/>
    <property type="evidence" value="ECO:0007669"/>
    <property type="project" value="UniProtKB-EC"/>
</dbReference>
<keyword evidence="7" id="KW-0560">Oxidoreductase</keyword>
<dbReference type="InterPro" id="IPR014031">
    <property type="entry name" value="Ketoacyl_synth_C"/>
</dbReference>
<dbReference type="Gene3D" id="3.40.47.10">
    <property type="match status" value="1"/>
</dbReference>
<gene>
    <name evidence="10" type="primary">fas2_5</name>
    <name evidence="10" type="ORF">IWW36_003708</name>
</gene>
<evidence type="ECO:0000256" key="8">
    <source>
        <dbReference type="SAM" id="MobiDB-lite"/>
    </source>
</evidence>
<keyword evidence="5 10" id="KW-0808">Transferase</keyword>
<feature type="region of interest" description="Disordered" evidence="8">
    <location>
        <begin position="761"/>
        <end position="782"/>
    </location>
</feature>
<comment type="caution">
    <text evidence="10">The sequence shown here is derived from an EMBL/GenBank/DDBJ whole genome shotgun (WGS) entry which is preliminary data.</text>
</comment>
<protein>
    <recommendedName>
        <fullName evidence="2">beta-ketoacyl-[acyl-carrier-protein] synthase I</fullName>
        <ecNumber evidence="2">2.3.1.41</ecNumber>
    </recommendedName>
</protein>
<dbReference type="SUPFAM" id="SSF53901">
    <property type="entry name" value="Thiolase-like"/>
    <property type="match status" value="2"/>
</dbReference>
<sequence length="1144" mass="125360">PTQPITTIGTAGKVEYHETPRETSFSQYVDSISAHDAAPHPPLVHLREKTPNHDYVFSKEHSEAFYAGMRQMCCSSSGVSFAGYTALVTGCSRGSIAAQVIRGLLAGGARVIATTSSYKRSTLLFYETMYKKYGAKGSELIVVPFNQGSSEDVSKIVEYIYGDSTGSHGLASNVDFVLPFAAISEYGSDISGLGSRAELATRIMLTNVLRLLGEIKRIKQQQGIDAQPTMAVLPLSPNHGVFGYDGMYGETKAALETVFNRWQSEGWGSYVSVAGAKIGWTRGTGLMAVNNTIAQQIEAHGTRTFSTAEMAFNILGLLHPDIVDIAQHVPIWADLNGGLQRIQNVNEAVNSARAHLQQESSRRQAVVMGYGSDFATSAGHAAAQMHTDYKIEPLFNHQQRFAPQRSYEKLEHLHHLQGMANLEKVVVVTGYGEIGPYGHAETRWEMEATGEFSLEGCVELAWIMGLIKHHNGPLAAHDNKHYTGWVDAKTNEPVKDKDVKQLYEEKILDHSGIRLLEPELLEDQDPAVVPIMRELQIEHDMEPFETTADEASAFKLRNGDKVDVWENEDSSWSVRFLKGAVLMVPKALRFDRLVGGQLPTGWDPVRYGIPKDVVDQVDMVTCYALVATVEALIRSGITDPYELYSYFHVSQVGTSVGSGAGGVHSIKDLYRNRLTDKPVQSDILQETFVNTTPAWINMLLLSSAGAIKPPTGGCGTSVLSVDVAADTIRAGKARVMLAGGFEGFVDQGSYEFAQMGATSDSVTETNCGRTPREMSRPTTSTRTGFVEAQGAGIVVLMSAAAAIEYGAPIYGIIAYSGTATDKQSQSLPAPGMGVLTSASQLSTANPSHLRIMDINYRRRQISRSLKEAEAWAADERTEAEQEACAIADESERASFTALQMQMIKDKLEAKKAEALDTWGTDFWQHTQHVSPLRGSLAAWGLSADDIGAASFHGTATMANDLNESHVLNEQLQHIGRTPGHAVPAICQKWLTGHPKGPAAAWMLNGALQCMRDGIVPGNRNADNIDNDLQKFEFIVYPSRSIRTRQIKAILLKSFGFGQVGAEILVVHPDYLLATLSREELEKYNQSLAQREKTAYRYWQDTFAANHQFVQLKSAPPFTPDQEKTVYLDPSARTRFDPSTGNYHF</sequence>
<dbReference type="EC" id="2.3.1.41" evidence="2"/>
<keyword evidence="3" id="KW-0596">Phosphopantetheine</keyword>
<dbReference type="CDD" id="cd08950">
    <property type="entry name" value="KR_fFAS_SDR_c_like"/>
    <property type="match status" value="1"/>
</dbReference>
<dbReference type="AlphaFoldDB" id="A0A9W8LZH6"/>
<dbReference type="GO" id="GO:0006633">
    <property type="term" value="P:fatty acid biosynthetic process"/>
    <property type="evidence" value="ECO:0007669"/>
    <property type="project" value="TreeGrafter"/>
</dbReference>
<dbReference type="GO" id="GO:0005829">
    <property type="term" value="C:cytosol"/>
    <property type="evidence" value="ECO:0007669"/>
    <property type="project" value="TreeGrafter"/>
</dbReference>
<reference evidence="10" key="1">
    <citation type="submission" date="2022-07" db="EMBL/GenBank/DDBJ databases">
        <title>Phylogenomic reconstructions and comparative analyses of Kickxellomycotina fungi.</title>
        <authorList>
            <person name="Reynolds N.K."/>
            <person name="Stajich J.E."/>
            <person name="Barry K."/>
            <person name="Grigoriev I.V."/>
            <person name="Crous P."/>
            <person name="Smith M.E."/>
        </authorList>
    </citation>
    <scope>NUCLEOTIDE SEQUENCE</scope>
    <source>
        <strain evidence="10">NRRL 1566</strain>
    </source>
</reference>
<keyword evidence="11" id="KW-1185">Reference proteome</keyword>
<evidence type="ECO:0000256" key="4">
    <source>
        <dbReference type="ARBA" id="ARBA00022553"/>
    </source>
</evidence>
<dbReference type="FunFam" id="3.30.70.2490:FF:000001">
    <property type="entry name" value="Fatty acid synthase subunit alpha"/>
    <property type="match status" value="1"/>
</dbReference>
<evidence type="ECO:0000259" key="9">
    <source>
        <dbReference type="PROSITE" id="PS52004"/>
    </source>
</evidence>
<dbReference type="CDD" id="cd00828">
    <property type="entry name" value="elong_cond_enzymes"/>
    <property type="match status" value="1"/>
</dbReference>
<dbReference type="Pfam" id="PF00109">
    <property type="entry name" value="ketoacyl-synt"/>
    <property type="match status" value="1"/>
</dbReference>
<proteinExistence type="inferred from homology"/>
<evidence type="ECO:0000256" key="5">
    <source>
        <dbReference type="ARBA" id="ARBA00022679"/>
    </source>
</evidence>
<comment type="similarity">
    <text evidence="1">Belongs to the thiolase-like superfamily. Beta-ketoacyl-ACP synthases family.</text>
</comment>
<dbReference type="Gene3D" id="6.10.140.1410">
    <property type="match status" value="1"/>
</dbReference>
<keyword evidence="10" id="KW-0012">Acyltransferase</keyword>
<dbReference type="PROSITE" id="PS52004">
    <property type="entry name" value="KS3_2"/>
    <property type="match status" value="1"/>
</dbReference>
<dbReference type="Gene3D" id="3.30.70.2490">
    <property type="match status" value="1"/>
</dbReference>
<dbReference type="PANTHER" id="PTHR11712:SF336">
    <property type="entry name" value="3-OXOACYL-[ACYL-CARRIER-PROTEIN] SYNTHASE, MITOCHONDRIAL"/>
    <property type="match status" value="1"/>
</dbReference>
<evidence type="ECO:0000256" key="3">
    <source>
        <dbReference type="ARBA" id="ARBA00022450"/>
    </source>
</evidence>
<dbReference type="PANTHER" id="PTHR11712">
    <property type="entry name" value="POLYKETIDE SYNTHASE-RELATED"/>
    <property type="match status" value="1"/>
</dbReference>